<proteinExistence type="predicted"/>
<accession>X1L209</accession>
<dbReference type="EMBL" id="BARV01007805">
    <property type="protein sequence ID" value="GAI12973.1"/>
    <property type="molecule type" value="Genomic_DNA"/>
</dbReference>
<evidence type="ECO:0008006" key="2">
    <source>
        <dbReference type="Google" id="ProtNLM"/>
    </source>
</evidence>
<sequence>MHTDYNSMRQTHFRIAKKDIITKFEEYAKNIFSYKHVSEILDENRRFWRLPVNLTANAFIDLLTDYTKLKRHEFSFPRGKILRFSWGDASVFNLAMSLKKDSYFTHYTSLFWHNLTYQIPKTIYVNYEQSKKNVSNSGLSQDRIDRAFTNRPRISNNIAAFGDYKICLLNGKFTNRTGVTEITTPESYRIMVTDIERTLIDIVVRPSYSGGIHEVLNAYKKAAGKVSINKLSAMLQKLNYIYPYHQAIGFYLQRAGVYTETQIRLLKKFDFKFDFYITH</sequence>
<evidence type="ECO:0000313" key="1">
    <source>
        <dbReference type="EMBL" id="GAI12973.1"/>
    </source>
</evidence>
<comment type="caution">
    <text evidence="1">The sequence shown here is derived from an EMBL/GenBank/DDBJ whole genome shotgun (WGS) entry which is preliminary data.</text>
</comment>
<gene>
    <name evidence="1" type="ORF">S06H3_15836</name>
</gene>
<organism evidence="1">
    <name type="scientific">marine sediment metagenome</name>
    <dbReference type="NCBI Taxonomy" id="412755"/>
    <lineage>
        <taxon>unclassified sequences</taxon>
        <taxon>metagenomes</taxon>
        <taxon>ecological metagenomes</taxon>
    </lineage>
</organism>
<feature type="non-terminal residue" evidence="1">
    <location>
        <position position="279"/>
    </location>
</feature>
<reference evidence="1" key="1">
    <citation type="journal article" date="2014" name="Front. Microbiol.">
        <title>High frequency of phylogenetically diverse reductive dehalogenase-homologous genes in deep subseafloor sedimentary metagenomes.</title>
        <authorList>
            <person name="Kawai M."/>
            <person name="Futagami T."/>
            <person name="Toyoda A."/>
            <person name="Takaki Y."/>
            <person name="Nishi S."/>
            <person name="Hori S."/>
            <person name="Arai W."/>
            <person name="Tsubouchi T."/>
            <person name="Morono Y."/>
            <person name="Uchiyama I."/>
            <person name="Ito T."/>
            <person name="Fujiyama A."/>
            <person name="Inagaki F."/>
            <person name="Takami H."/>
        </authorList>
    </citation>
    <scope>NUCLEOTIDE SEQUENCE</scope>
    <source>
        <strain evidence="1">Expedition CK06-06</strain>
    </source>
</reference>
<dbReference type="AlphaFoldDB" id="X1L209"/>
<protein>
    <recommendedName>
        <fullName evidence="2">AbiEi antitoxin C-terminal domain-containing protein</fullName>
    </recommendedName>
</protein>
<name>X1L209_9ZZZZ</name>